<dbReference type="Gene3D" id="3.40.50.720">
    <property type="entry name" value="NAD(P)-binding Rossmann-like Domain"/>
    <property type="match status" value="1"/>
</dbReference>
<dbReference type="GO" id="GO:0004316">
    <property type="term" value="F:3-oxoacyl-[acyl-carrier-protein] reductase (NADPH) activity"/>
    <property type="evidence" value="ECO:0007669"/>
    <property type="project" value="UniProtKB-EC"/>
</dbReference>
<gene>
    <name evidence="3" type="primary">fabG_7</name>
    <name evidence="3" type="ORF">TRIHO_20460</name>
</gene>
<dbReference type="AlphaFoldDB" id="A0A132BZF2"/>
<dbReference type="EMBL" id="LPUY01000060">
    <property type="protein sequence ID" value="KUP93140.1"/>
    <property type="molecule type" value="Genomic_DNA"/>
</dbReference>
<reference evidence="3 4" key="1">
    <citation type="submission" date="2015-12" db="EMBL/GenBank/DDBJ databases">
        <title>Genome sequence of the marine Rhodobacteraceae strain O3.65, Candidatus Tritonibacter horizontis.</title>
        <authorList>
            <person name="Poehlein A."/>
            <person name="Giebel H.A."/>
            <person name="Voget S."/>
            <person name="Brinkhoff T."/>
        </authorList>
    </citation>
    <scope>NUCLEOTIDE SEQUENCE [LARGE SCALE GENOMIC DNA]</scope>
    <source>
        <strain evidence="3 4">O3.65</strain>
    </source>
</reference>
<dbReference type="InterPro" id="IPR020904">
    <property type="entry name" value="Sc_DH/Rdtase_CS"/>
</dbReference>
<proteinExistence type="inferred from homology"/>
<evidence type="ECO:0000313" key="3">
    <source>
        <dbReference type="EMBL" id="KUP93140.1"/>
    </source>
</evidence>
<accession>A0A132BZF2</accession>
<evidence type="ECO:0000256" key="1">
    <source>
        <dbReference type="ARBA" id="ARBA00006484"/>
    </source>
</evidence>
<dbReference type="InterPro" id="IPR036291">
    <property type="entry name" value="NAD(P)-bd_dom_sf"/>
</dbReference>
<keyword evidence="2 3" id="KW-0560">Oxidoreductase</keyword>
<comment type="similarity">
    <text evidence="1">Belongs to the short-chain dehydrogenases/reductases (SDR) family.</text>
</comment>
<dbReference type="PANTHER" id="PTHR42760">
    <property type="entry name" value="SHORT-CHAIN DEHYDROGENASES/REDUCTASES FAMILY MEMBER"/>
    <property type="match status" value="1"/>
</dbReference>
<dbReference type="FunFam" id="3.40.50.720:FF:000084">
    <property type="entry name" value="Short-chain dehydrogenase reductase"/>
    <property type="match status" value="1"/>
</dbReference>
<dbReference type="Pfam" id="PF13561">
    <property type="entry name" value="adh_short_C2"/>
    <property type="match status" value="1"/>
</dbReference>
<dbReference type="PANTHER" id="PTHR42760:SF133">
    <property type="entry name" value="3-OXOACYL-[ACYL-CARRIER-PROTEIN] REDUCTASE"/>
    <property type="match status" value="1"/>
</dbReference>
<name>A0A132BZF2_9RHOB</name>
<dbReference type="PROSITE" id="PS00061">
    <property type="entry name" value="ADH_SHORT"/>
    <property type="match status" value="1"/>
</dbReference>
<evidence type="ECO:0000313" key="4">
    <source>
        <dbReference type="Proteomes" id="UP000068382"/>
    </source>
</evidence>
<dbReference type="Proteomes" id="UP000068382">
    <property type="component" value="Unassembled WGS sequence"/>
</dbReference>
<dbReference type="SUPFAM" id="SSF51735">
    <property type="entry name" value="NAD(P)-binding Rossmann-fold domains"/>
    <property type="match status" value="1"/>
</dbReference>
<dbReference type="PRINTS" id="PR00081">
    <property type="entry name" value="GDHRDH"/>
</dbReference>
<dbReference type="PRINTS" id="PR00080">
    <property type="entry name" value="SDRFAMILY"/>
</dbReference>
<dbReference type="EC" id="1.1.1.100" evidence="3"/>
<organism evidence="3 4">
    <name type="scientific">Tritonibacter horizontis</name>
    <dbReference type="NCBI Taxonomy" id="1768241"/>
    <lineage>
        <taxon>Bacteria</taxon>
        <taxon>Pseudomonadati</taxon>
        <taxon>Pseudomonadota</taxon>
        <taxon>Alphaproteobacteria</taxon>
        <taxon>Rhodobacterales</taxon>
        <taxon>Paracoccaceae</taxon>
        <taxon>Tritonibacter</taxon>
    </lineage>
</organism>
<dbReference type="NCBIfam" id="NF005559">
    <property type="entry name" value="PRK07231.1"/>
    <property type="match status" value="1"/>
</dbReference>
<dbReference type="RefSeq" id="WP_068242853.1">
    <property type="nucleotide sequence ID" value="NZ_LPUY01000060.1"/>
</dbReference>
<protein>
    <submittedName>
        <fullName evidence="3">3-oxoacyl-[acyl-carrier-protein] reductase FabG</fullName>
        <ecNumber evidence="3">1.1.1.100</ecNumber>
    </submittedName>
</protein>
<dbReference type="InterPro" id="IPR002347">
    <property type="entry name" value="SDR_fam"/>
</dbReference>
<evidence type="ECO:0000256" key="2">
    <source>
        <dbReference type="ARBA" id="ARBA00023002"/>
    </source>
</evidence>
<comment type="caution">
    <text evidence="3">The sequence shown here is derived from an EMBL/GenBank/DDBJ whole genome shotgun (WGS) entry which is preliminary data.</text>
</comment>
<keyword evidence="4" id="KW-1185">Reference proteome</keyword>
<sequence length="253" mass="26247">MRGLNGKRVIVTGGGSGIGRAVCERFGEEGAEVAVFDMNEGGAQETVRLIQSAGGKAQAYKVDITDRAQVDKAVAAFEVGGPINVLVNNAGWDENKSFLDSDADLWKKVIDINLYGPLNMHHAVLPGMVNNGGGRVVNIASDAGRVGSSGEAVYSACKGGIISFTKTVARELARKGIQLNAVAPGPTDTPLFAQFAQGEAGAKIAEGLKRAIPMKRLAQPTDYPGIICFLSSDDAGFITGQVISVSGGLSMHG</sequence>
<dbReference type="OrthoDB" id="198783at2"/>
<dbReference type="PATRIC" id="fig|1768241.3.peg.2151"/>